<reference evidence="6 7" key="1">
    <citation type="submission" date="2017-07" db="EMBL/GenBank/DDBJ databases">
        <title>The genome sequence of Paludifilum halophilum highlights mechanisms for microbial adaptation to high salt environemnts.</title>
        <authorList>
            <person name="Belbahri L."/>
        </authorList>
    </citation>
    <scope>NUCLEOTIDE SEQUENCE [LARGE SCALE GENOMIC DNA]</scope>
    <source>
        <strain evidence="6 7">DSM 102817</strain>
    </source>
</reference>
<accession>A0A235B816</accession>
<proteinExistence type="predicted"/>
<dbReference type="Gene3D" id="3.40.190.10">
    <property type="entry name" value="Periplasmic binding protein-like II"/>
    <property type="match status" value="1"/>
</dbReference>
<dbReference type="PANTHER" id="PTHR47737">
    <property type="entry name" value="GLYCINE BETAINE/PROLINE BETAINE TRANSPORT SYSTEM PERMEASE PROTEIN PROW"/>
    <property type="match status" value="1"/>
</dbReference>
<evidence type="ECO:0000256" key="3">
    <source>
        <dbReference type="ARBA" id="ARBA00022475"/>
    </source>
</evidence>
<dbReference type="GO" id="GO:0031460">
    <property type="term" value="P:glycine betaine transport"/>
    <property type="evidence" value="ECO:0007669"/>
    <property type="project" value="TreeGrafter"/>
</dbReference>
<dbReference type="Pfam" id="PF04069">
    <property type="entry name" value="OpuAC"/>
    <property type="match status" value="1"/>
</dbReference>
<evidence type="ECO:0000256" key="4">
    <source>
        <dbReference type="ARBA" id="ARBA00023136"/>
    </source>
</evidence>
<organism evidence="6 7">
    <name type="scientific">Paludifilum halophilum</name>
    <dbReference type="NCBI Taxonomy" id="1642702"/>
    <lineage>
        <taxon>Bacteria</taxon>
        <taxon>Bacillati</taxon>
        <taxon>Bacillota</taxon>
        <taxon>Bacilli</taxon>
        <taxon>Bacillales</taxon>
        <taxon>Thermoactinomycetaceae</taxon>
        <taxon>Paludifilum</taxon>
    </lineage>
</organism>
<evidence type="ECO:0000259" key="5">
    <source>
        <dbReference type="Pfam" id="PF04069"/>
    </source>
</evidence>
<evidence type="ECO:0000313" key="6">
    <source>
        <dbReference type="EMBL" id="OYD08426.1"/>
    </source>
</evidence>
<dbReference type="GO" id="GO:0015226">
    <property type="term" value="F:carnitine transmembrane transporter activity"/>
    <property type="evidence" value="ECO:0007669"/>
    <property type="project" value="TreeGrafter"/>
</dbReference>
<sequence length="294" mass="33847">MSRSKEWIVFAVIAALVIATSYLTGGTAGTVPGSEGNIKIAHNNWAENIAVSHLWKQLLEEKGYRVQLIQTEKAPVWAGVADGSVDMLTEAWLPHTDKPYYKKYKKQIELHDAWYEGTGLGLVVPEYMENIDTIEDLKQNEDQFIRNGEPSIVGIDAGASLMRLSEKAIKEYRLDYNLIESSEPAMLSELDKAYKNKKPLVVTLWNPHWAFKKYDLKYLKDDKKVYGEGDTIYYATRNGFKNDHPEIVRWMDRWKMDDDSLGELILAIEESDPEKGTIKWIEENRDLVDQWLQE</sequence>
<dbReference type="EMBL" id="NOWF01000003">
    <property type="protein sequence ID" value="OYD08426.1"/>
    <property type="molecule type" value="Genomic_DNA"/>
</dbReference>
<comment type="subcellular location">
    <subcellularLocation>
        <location evidence="1">Cell membrane</location>
    </subcellularLocation>
</comment>
<name>A0A235B816_9BACL</name>
<dbReference type="Proteomes" id="UP000215459">
    <property type="component" value="Unassembled WGS sequence"/>
</dbReference>
<dbReference type="GO" id="GO:0015871">
    <property type="term" value="P:choline transport"/>
    <property type="evidence" value="ECO:0007669"/>
    <property type="project" value="TreeGrafter"/>
</dbReference>
<keyword evidence="7" id="KW-1185">Reference proteome</keyword>
<dbReference type="GO" id="GO:0043190">
    <property type="term" value="C:ATP-binding cassette (ABC) transporter complex"/>
    <property type="evidence" value="ECO:0007669"/>
    <property type="project" value="InterPro"/>
</dbReference>
<dbReference type="RefSeq" id="WP_094263731.1">
    <property type="nucleotide sequence ID" value="NZ_NOWF01000003.1"/>
</dbReference>
<keyword evidence="2" id="KW-0813">Transport</keyword>
<evidence type="ECO:0000313" key="7">
    <source>
        <dbReference type="Proteomes" id="UP000215459"/>
    </source>
</evidence>
<dbReference type="AlphaFoldDB" id="A0A235B816"/>
<evidence type="ECO:0000256" key="1">
    <source>
        <dbReference type="ARBA" id="ARBA00004236"/>
    </source>
</evidence>
<keyword evidence="3" id="KW-1003">Cell membrane</keyword>
<dbReference type="InterPro" id="IPR007210">
    <property type="entry name" value="ABC_Gly_betaine_transp_sub-bd"/>
</dbReference>
<dbReference type="OrthoDB" id="9787902at2"/>
<gene>
    <name evidence="6" type="ORF">CHM34_06225</name>
</gene>
<comment type="caution">
    <text evidence="6">The sequence shown here is derived from an EMBL/GenBank/DDBJ whole genome shotgun (WGS) entry which is preliminary data.</text>
</comment>
<feature type="domain" description="ABC-type glycine betaine transport system substrate-binding" evidence="5">
    <location>
        <begin position="37"/>
        <end position="283"/>
    </location>
</feature>
<protein>
    <submittedName>
        <fullName evidence="6">Glycine/betaine ABC transporter</fullName>
    </submittedName>
</protein>
<dbReference type="CDD" id="cd13639">
    <property type="entry name" value="PBP2_OpuAC_like"/>
    <property type="match status" value="1"/>
</dbReference>
<keyword evidence="4" id="KW-0472">Membrane</keyword>
<dbReference type="GO" id="GO:0005275">
    <property type="term" value="F:amine transmembrane transporter activity"/>
    <property type="evidence" value="ECO:0007669"/>
    <property type="project" value="TreeGrafter"/>
</dbReference>
<evidence type="ECO:0000256" key="2">
    <source>
        <dbReference type="ARBA" id="ARBA00022448"/>
    </source>
</evidence>
<dbReference type="PANTHER" id="PTHR47737:SF1">
    <property type="entry name" value="GLYCINE BETAINE_PROLINE BETAINE TRANSPORT SYSTEM PERMEASE PROTEIN PROW"/>
    <property type="match status" value="1"/>
</dbReference>
<dbReference type="SUPFAM" id="SSF53850">
    <property type="entry name" value="Periplasmic binding protein-like II"/>
    <property type="match status" value="1"/>
</dbReference>
<dbReference type="Gene3D" id="3.40.190.100">
    <property type="entry name" value="Glycine betaine-binding periplasmic protein, domain 2"/>
    <property type="match status" value="1"/>
</dbReference>